<dbReference type="STRING" id="1423726.FC07_GL000089"/>
<dbReference type="PATRIC" id="fig|1423726.3.peg.95"/>
<evidence type="ECO:0000259" key="3">
    <source>
        <dbReference type="Pfam" id="PF00582"/>
    </source>
</evidence>
<gene>
    <name evidence="4" type="ORF">FC07_GL000089</name>
</gene>
<dbReference type="InterPro" id="IPR014729">
    <property type="entry name" value="Rossmann-like_a/b/a_fold"/>
</dbReference>
<accession>A0A0R1GUK1</accession>
<organism evidence="4 5">
    <name type="scientific">Loigolactobacillus bifermentans DSM 20003</name>
    <dbReference type="NCBI Taxonomy" id="1423726"/>
    <lineage>
        <taxon>Bacteria</taxon>
        <taxon>Bacillati</taxon>
        <taxon>Bacillota</taxon>
        <taxon>Bacilli</taxon>
        <taxon>Lactobacillales</taxon>
        <taxon>Lactobacillaceae</taxon>
        <taxon>Loigolactobacillus</taxon>
    </lineage>
</organism>
<dbReference type="RefSeq" id="WP_057904683.1">
    <property type="nucleotide sequence ID" value="NZ_AZDA01000074.1"/>
</dbReference>
<keyword evidence="2" id="KW-0963">Cytoplasm</keyword>
<dbReference type="OrthoDB" id="9789668at2"/>
<name>A0A0R1GUK1_9LACO</name>
<evidence type="ECO:0000313" key="5">
    <source>
        <dbReference type="Proteomes" id="UP000051461"/>
    </source>
</evidence>
<reference evidence="4 5" key="1">
    <citation type="journal article" date="2015" name="Genome Announc.">
        <title>Expanding the biotechnology potential of lactobacilli through comparative genomics of 213 strains and associated genera.</title>
        <authorList>
            <person name="Sun Z."/>
            <person name="Harris H.M."/>
            <person name="McCann A."/>
            <person name="Guo C."/>
            <person name="Argimon S."/>
            <person name="Zhang W."/>
            <person name="Yang X."/>
            <person name="Jeffery I.B."/>
            <person name="Cooney J.C."/>
            <person name="Kagawa T.F."/>
            <person name="Liu W."/>
            <person name="Song Y."/>
            <person name="Salvetti E."/>
            <person name="Wrobel A."/>
            <person name="Rasinkangas P."/>
            <person name="Parkhill J."/>
            <person name="Rea M.C."/>
            <person name="O'Sullivan O."/>
            <person name="Ritari J."/>
            <person name="Douillard F.P."/>
            <person name="Paul Ross R."/>
            <person name="Yang R."/>
            <person name="Briner A.E."/>
            <person name="Felis G.E."/>
            <person name="de Vos W.M."/>
            <person name="Barrangou R."/>
            <person name="Klaenhammer T.R."/>
            <person name="Caufield P.W."/>
            <person name="Cui Y."/>
            <person name="Zhang H."/>
            <person name="O'Toole P.W."/>
        </authorList>
    </citation>
    <scope>NUCLEOTIDE SEQUENCE [LARGE SCALE GENOMIC DNA]</scope>
    <source>
        <strain evidence="4 5">DSM 20003</strain>
    </source>
</reference>
<dbReference type="SUPFAM" id="SSF52402">
    <property type="entry name" value="Adenine nucleotide alpha hydrolases-like"/>
    <property type="match status" value="1"/>
</dbReference>
<dbReference type="PRINTS" id="PR01438">
    <property type="entry name" value="UNVRSLSTRESS"/>
</dbReference>
<dbReference type="PANTHER" id="PTHR46268">
    <property type="entry name" value="STRESS RESPONSE PROTEIN NHAX"/>
    <property type="match status" value="1"/>
</dbReference>
<proteinExistence type="inferred from homology"/>
<dbReference type="EMBL" id="AZDA01000074">
    <property type="protein sequence ID" value="KRK35827.1"/>
    <property type="molecule type" value="Genomic_DNA"/>
</dbReference>
<keyword evidence="5" id="KW-1185">Reference proteome</keyword>
<dbReference type="Pfam" id="PF00582">
    <property type="entry name" value="Usp"/>
    <property type="match status" value="1"/>
</dbReference>
<evidence type="ECO:0000256" key="2">
    <source>
        <dbReference type="PIRNR" id="PIRNR006276"/>
    </source>
</evidence>
<dbReference type="InterPro" id="IPR006016">
    <property type="entry name" value="UspA"/>
</dbReference>
<comment type="similarity">
    <text evidence="1 2">Belongs to the universal stress protein A family.</text>
</comment>
<feature type="domain" description="UspA" evidence="3">
    <location>
        <begin position="5"/>
        <end position="147"/>
    </location>
</feature>
<comment type="subcellular location">
    <subcellularLocation>
        <location evidence="2">Cytoplasm</location>
    </subcellularLocation>
</comment>
<evidence type="ECO:0000313" key="4">
    <source>
        <dbReference type="EMBL" id="KRK35827.1"/>
    </source>
</evidence>
<dbReference type="AlphaFoldDB" id="A0A0R1GUK1"/>
<protein>
    <recommendedName>
        <fullName evidence="2">Universal stress protein</fullName>
    </recommendedName>
</protein>
<dbReference type="Gene3D" id="3.40.50.620">
    <property type="entry name" value="HUPs"/>
    <property type="match status" value="1"/>
</dbReference>
<evidence type="ECO:0000256" key="1">
    <source>
        <dbReference type="ARBA" id="ARBA00008791"/>
    </source>
</evidence>
<comment type="caution">
    <text evidence="4">The sequence shown here is derived from an EMBL/GenBank/DDBJ whole genome shotgun (WGS) entry which is preliminary data.</text>
</comment>
<sequence length="159" mass="17629">MLQEYQNILVPIDGSREAELALTKAVEVAKRNSAHLDLLNILDTKQYSYNFAGLIDGDVIYKMSSDAQDYLNGLVDKIKQEASFEAVDIHVRFGNPKTIIARDFPQEHKNDLIMIGATGLSAVGRFLVGSVTEYVNRNAITDVLVVKTKADNRTALESK</sequence>
<dbReference type="Proteomes" id="UP000051461">
    <property type="component" value="Unassembled WGS sequence"/>
</dbReference>
<dbReference type="GO" id="GO:0005737">
    <property type="term" value="C:cytoplasm"/>
    <property type="evidence" value="ECO:0007669"/>
    <property type="project" value="UniProtKB-SubCell"/>
</dbReference>
<dbReference type="InterPro" id="IPR006015">
    <property type="entry name" value="Universal_stress_UspA"/>
</dbReference>
<dbReference type="PIRSF" id="PIRSF006276">
    <property type="entry name" value="UspA"/>
    <property type="match status" value="1"/>
</dbReference>
<dbReference type="CDD" id="cd00293">
    <property type="entry name" value="USP-like"/>
    <property type="match status" value="1"/>
</dbReference>
<dbReference type="PANTHER" id="PTHR46268:SF6">
    <property type="entry name" value="UNIVERSAL STRESS PROTEIN UP12"/>
    <property type="match status" value="1"/>
</dbReference>